<name>A0AAN6YKV2_9PEZI</name>
<feature type="compositionally biased region" description="Low complexity" evidence="1">
    <location>
        <begin position="50"/>
        <end position="62"/>
    </location>
</feature>
<feature type="compositionally biased region" description="Polar residues" evidence="1">
    <location>
        <begin position="280"/>
        <end position="289"/>
    </location>
</feature>
<feature type="region of interest" description="Disordered" evidence="1">
    <location>
        <begin position="152"/>
        <end position="186"/>
    </location>
</feature>
<evidence type="ECO:0000313" key="3">
    <source>
        <dbReference type="Proteomes" id="UP001301769"/>
    </source>
</evidence>
<dbReference type="Proteomes" id="UP001301769">
    <property type="component" value="Unassembled WGS sequence"/>
</dbReference>
<feature type="compositionally biased region" description="Polar residues" evidence="1">
    <location>
        <begin position="32"/>
        <end position="42"/>
    </location>
</feature>
<comment type="caution">
    <text evidence="2">The sequence shown here is derived from an EMBL/GenBank/DDBJ whole genome shotgun (WGS) entry which is preliminary data.</text>
</comment>
<feature type="compositionally biased region" description="Low complexity" evidence="1">
    <location>
        <begin position="162"/>
        <end position="171"/>
    </location>
</feature>
<organism evidence="2 3">
    <name type="scientific">Rhypophila decipiens</name>
    <dbReference type="NCBI Taxonomy" id="261697"/>
    <lineage>
        <taxon>Eukaryota</taxon>
        <taxon>Fungi</taxon>
        <taxon>Dikarya</taxon>
        <taxon>Ascomycota</taxon>
        <taxon>Pezizomycotina</taxon>
        <taxon>Sordariomycetes</taxon>
        <taxon>Sordariomycetidae</taxon>
        <taxon>Sordariales</taxon>
        <taxon>Naviculisporaceae</taxon>
        <taxon>Rhypophila</taxon>
    </lineage>
</organism>
<evidence type="ECO:0000313" key="2">
    <source>
        <dbReference type="EMBL" id="KAK4219901.1"/>
    </source>
</evidence>
<keyword evidence="3" id="KW-1185">Reference proteome</keyword>
<feature type="region of interest" description="Disordered" evidence="1">
    <location>
        <begin position="231"/>
        <end position="291"/>
    </location>
</feature>
<dbReference type="AlphaFoldDB" id="A0AAN6YKV2"/>
<reference evidence="2" key="2">
    <citation type="submission" date="2023-05" db="EMBL/GenBank/DDBJ databases">
        <authorList>
            <consortium name="Lawrence Berkeley National Laboratory"/>
            <person name="Steindorff A."/>
            <person name="Hensen N."/>
            <person name="Bonometti L."/>
            <person name="Westerberg I."/>
            <person name="Brannstrom I.O."/>
            <person name="Guillou S."/>
            <person name="Cros-Aarteil S."/>
            <person name="Calhoun S."/>
            <person name="Haridas S."/>
            <person name="Kuo A."/>
            <person name="Mondo S."/>
            <person name="Pangilinan J."/>
            <person name="Riley R."/>
            <person name="Labutti K."/>
            <person name="Andreopoulos B."/>
            <person name="Lipzen A."/>
            <person name="Chen C."/>
            <person name="Yanf M."/>
            <person name="Daum C."/>
            <person name="Ng V."/>
            <person name="Clum A."/>
            <person name="Ohm R."/>
            <person name="Martin F."/>
            <person name="Silar P."/>
            <person name="Natvig D."/>
            <person name="Lalanne C."/>
            <person name="Gautier V."/>
            <person name="Ament-Velasquez S.L."/>
            <person name="Kruys A."/>
            <person name="Hutchinson M.I."/>
            <person name="Powell A.J."/>
            <person name="Barry K."/>
            <person name="Miller A.N."/>
            <person name="Grigoriev I.V."/>
            <person name="Debuchy R."/>
            <person name="Gladieux P."/>
            <person name="Thoren M.H."/>
            <person name="Johannesson H."/>
        </authorList>
    </citation>
    <scope>NUCLEOTIDE SEQUENCE</scope>
    <source>
        <strain evidence="2">PSN293</strain>
    </source>
</reference>
<protein>
    <submittedName>
        <fullName evidence="2">Uncharacterized protein</fullName>
    </submittedName>
</protein>
<proteinExistence type="predicted"/>
<evidence type="ECO:0000256" key="1">
    <source>
        <dbReference type="SAM" id="MobiDB-lite"/>
    </source>
</evidence>
<reference evidence="2" key="1">
    <citation type="journal article" date="2023" name="Mol. Phylogenet. Evol.">
        <title>Genome-scale phylogeny and comparative genomics of the fungal order Sordariales.</title>
        <authorList>
            <person name="Hensen N."/>
            <person name="Bonometti L."/>
            <person name="Westerberg I."/>
            <person name="Brannstrom I.O."/>
            <person name="Guillou S."/>
            <person name="Cros-Aarteil S."/>
            <person name="Calhoun S."/>
            <person name="Haridas S."/>
            <person name="Kuo A."/>
            <person name="Mondo S."/>
            <person name="Pangilinan J."/>
            <person name="Riley R."/>
            <person name="LaButti K."/>
            <person name="Andreopoulos B."/>
            <person name="Lipzen A."/>
            <person name="Chen C."/>
            <person name="Yan M."/>
            <person name="Daum C."/>
            <person name="Ng V."/>
            <person name="Clum A."/>
            <person name="Steindorff A."/>
            <person name="Ohm R.A."/>
            <person name="Martin F."/>
            <person name="Silar P."/>
            <person name="Natvig D.O."/>
            <person name="Lalanne C."/>
            <person name="Gautier V."/>
            <person name="Ament-Velasquez S.L."/>
            <person name="Kruys A."/>
            <person name="Hutchinson M.I."/>
            <person name="Powell A.J."/>
            <person name="Barry K."/>
            <person name="Miller A.N."/>
            <person name="Grigoriev I.V."/>
            <person name="Debuchy R."/>
            <person name="Gladieux P."/>
            <person name="Hiltunen Thoren M."/>
            <person name="Johannesson H."/>
        </authorList>
    </citation>
    <scope>NUCLEOTIDE SEQUENCE</scope>
    <source>
        <strain evidence="2">PSN293</strain>
    </source>
</reference>
<feature type="compositionally biased region" description="Low complexity" evidence="1">
    <location>
        <begin position="78"/>
        <end position="92"/>
    </location>
</feature>
<dbReference type="EMBL" id="MU858046">
    <property type="protein sequence ID" value="KAK4219901.1"/>
    <property type="molecule type" value="Genomic_DNA"/>
</dbReference>
<feature type="region of interest" description="Disordered" evidence="1">
    <location>
        <begin position="1"/>
        <end position="92"/>
    </location>
</feature>
<sequence length="456" mass="50063">MERTRQRSLVVVPQDSAKAQAQPPKLRKKLQKSVTRQRNFTGGTFRGRLSSDTSDQAAASSDNKPDTTKTKRTVSARTQAQQPQPCLLPTLTPDLSDSKWSDYLLRETGCFCPDNSSTTRTSSLLLPPQPKDCPDVLLQPVQIVPELSHLAISNAKPPTPNPDSSSSDTTSPSPPVMTEMSQRRRRAKTPIFSIGQLESIPRPANAFASNEKRLSAEVMAEQYRALIASRNSMLKDTHSEPSQSRQGHRDDYDDRDDLFDDDTARNPHLSPPELLPLLPNGSTTNTSDDGTLVGFEEETVYFKPVSFSPEPMVSPDFESQQGFQSPPLPEQQIPGNLSLQICLDLLTRDLSSGLKGAGLSVGNRGGENNDTSNTSALQVWVMIEAYERLRDQLFAEAGSGRLREVGLEELGSMGLMMDMWLRALYSIHDGLVGGHGHGHGDLGTSDYDDLAMEELD</sequence>
<gene>
    <name evidence="2" type="ORF">QBC37DRAFT_408776</name>
</gene>
<accession>A0AAN6YKV2</accession>